<dbReference type="SUPFAM" id="SSF46785">
    <property type="entry name" value="Winged helix' DNA-binding domain"/>
    <property type="match status" value="1"/>
</dbReference>
<dbReference type="PROSITE" id="PS51186">
    <property type="entry name" value="GNAT"/>
    <property type="match status" value="1"/>
</dbReference>
<dbReference type="SUPFAM" id="SSF55729">
    <property type="entry name" value="Acyl-CoA N-acyltransferases (Nat)"/>
    <property type="match status" value="1"/>
</dbReference>
<sequence>MGNPRTAAPPVTPESRAAERGLRRTRQRTAVLDMLGRCPDFVSAQELHALMAGSGSTVGLTTVYRTLRELGRAGLVDVVRDEAGERLYLQRPTDEHSHYLICRCCGRSQAVDADVVERWAERLGRTTGFAGLEHTLELSGVCGRCQAAEDTTPCRQAPTRDTSAMTAHTKRPRDAVAPAPGWTLRAAEPTDVETIAELRATVMRPDLERLGRFDEHRVRQRLRDAFSPRHTSVIVADGAFAGCVTLRPADDGQRLEHFYLDPALQGRGLGSAVLRTLLDRTDADGAPVRLNVLQGSAARRLYERHGFSVEDEDPIDVYMVRRPG</sequence>
<protein>
    <recommendedName>
        <fullName evidence="12">N-acetyltransferase domain-containing protein</fullName>
    </recommendedName>
</protein>
<dbReference type="InterPro" id="IPR036390">
    <property type="entry name" value="WH_DNA-bd_sf"/>
</dbReference>
<comment type="subunit">
    <text evidence="3">Homodimer.</text>
</comment>
<evidence type="ECO:0000256" key="6">
    <source>
        <dbReference type="ARBA" id="ARBA00022723"/>
    </source>
</evidence>
<dbReference type="InterPro" id="IPR036388">
    <property type="entry name" value="WH-like_DNA-bd_sf"/>
</dbReference>
<dbReference type="CDD" id="cd07153">
    <property type="entry name" value="Fur_like"/>
    <property type="match status" value="1"/>
</dbReference>
<dbReference type="Gene3D" id="3.30.1490.190">
    <property type="match status" value="1"/>
</dbReference>
<reference evidence="14" key="1">
    <citation type="journal article" date="2019" name="Int. J. Syst. Evol. Microbiol.">
        <title>The Global Catalogue of Microorganisms (GCM) 10K type strain sequencing project: providing services to taxonomists for standard genome sequencing and annotation.</title>
        <authorList>
            <consortium name="The Broad Institute Genomics Platform"/>
            <consortium name="The Broad Institute Genome Sequencing Center for Infectious Disease"/>
            <person name="Wu L."/>
            <person name="Ma J."/>
        </authorList>
    </citation>
    <scope>NUCLEOTIDE SEQUENCE [LARGE SCALE GENOMIC DNA]</scope>
    <source>
        <strain evidence="14">JCM 9092</strain>
    </source>
</reference>
<dbReference type="InterPro" id="IPR000182">
    <property type="entry name" value="GNAT_dom"/>
</dbReference>
<proteinExistence type="inferred from homology"/>
<dbReference type="Gene3D" id="1.10.10.10">
    <property type="entry name" value="Winged helix-like DNA-binding domain superfamily/Winged helix DNA-binding domain"/>
    <property type="match status" value="1"/>
</dbReference>
<dbReference type="Pfam" id="PF13508">
    <property type="entry name" value="Acetyltransf_7"/>
    <property type="match status" value="1"/>
</dbReference>
<evidence type="ECO:0000256" key="10">
    <source>
        <dbReference type="ARBA" id="ARBA00023163"/>
    </source>
</evidence>
<dbReference type="EMBL" id="BAAAUG010000022">
    <property type="protein sequence ID" value="GAA3089875.1"/>
    <property type="molecule type" value="Genomic_DNA"/>
</dbReference>
<evidence type="ECO:0000256" key="8">
    <source>
        <dbReference type="ARBA" id="ARBA00023015"/>
    </source>
</evidence>
<comment type="subcellular location">
    <subcellularLocation>
        <location evidence="1">Cytoplasm</location>
    </subcellularLocation>
</comment>
<keyword evidence="6" id="KW-0479">Metal-binding</keyword>
<feature type="region of interest" description="Disordered" evidence="11">
    <location>
        <begin position="1"/>
        <end position="22"/>
    </location>
</feature>
<dbReference type="InterPro" id="IPR016181">
    <property type="entry name" value="Acyl_CoA_acyltransferase"/>
</dbReference>
<evidence type="ECO:0000256" key="4">
    <source>
        <dbReference type="ARBA" id="ARBA00022490"/>
    </source>
</evidence>
<evidence type="ECO:0000313" key="13">
    <source>
        <dbReference type="EMBL" id="GAA3089875.1"/>
    </source>
</evidence>
<dbReference type="InterPro" id="IPR043135">
    <property type="entry name" value="Fur_C"/>
</dbReference>
<evidence type="ECO:0000313" key="14">
    <source>
        <dbReference type="Proteomes" id="UP001501637"/>
    </source>
</evidence>
<comment type="similarity">
    <text evidence="2">Belongs to the Fur family.</text>
</comment>
<keyword evidence="5" id="KW-0678">Repressor</keyword>
<evidence type="ECO:0000256" key="2">
    <source>
        <dbReference type="ARBA" id="ARBA00007957"/>
    </source>
</evidence>
<keyword evidence="4" id="KW-0963">Cytoplasm</keyword>
<keyword evidence="9" id="KW-0238">DNA-binding</keyword>
<gene>
    <name evidence="13" type="ORF">GCM10010449_12000</name>
</gene>
<keyword evidence="8" id="KW-0805">Transcription regulation</keyword>
<accession>A0ABP6MBW0</accession>
<name>A0ABP6MBW0_9ACTN</name>
<dbReference type="InterPro" id="IPR002481">
    <property type="entry name" value="FUR"/>
</dbReference>
<dbReference type="Proteomes" id="UP001501637">
    <property type="component" value="Unassembled WGS sequence"/>
</dbReference>
<evidence type="ECO:0000256" key="3">
    <source>
        <dbReference type="ARBA" id="ARBA00011738"/>
    </source>
</evidence>
<evidence type="ECO:0000256" key="11">
    <source>
        <dbReference type="SAM" id="MobiDB-lite"/>
    </source>
</evidence>
<keyword evidence="14" id="KW-1185">Reference proteome</keyword>
<evidence type="ECO:0000256" key="1">
    <source>
        <dbReference type="ARBA" id="ARBA00004496"/>
    </source>
</evidence>
<evidence type="ECO:0000256" key="7">
    <source>
        <dbReference type="ARBA" id="ARBA00022833"/>
    </source>
</evidence>
<dbReference type="PANTHER" id="PTHR33202:SF2">
    <property type="entry name" value="FERRIC UPTAKE REGULATION PROTEIN"/>
    <property type="match status" value="1"/>
</dbReference>
<organism evidence="13 14">
    <name type="scientific">Streptomyces rectiviolaceus</name>
    <dbReference type="NCBI Taxonomy" id="332591"/>
    <lineage>
        <taxon>Bacteria</taxon>
        <taxon>Bacillati</taxon>
        <taxon>Actinomycetota</taxon>
        <taxon>Actinomycetes</taxon>
        <taxon>Kitasatosporales</taxon>
        <taxon>Streptomycetaceae</taxon>
        <taxon>Streptomyces</taxon>
    </lineage>
</organism>
<keyword evidence="10" id="KW-0804">Transcription</keyword>
<keyword evidence="7" id="KW-0862">Zinc</keyword>
<dbReference type="PANTHER" id="PTHR33202">
    <property type="entry name" value="ZINC UPTAKE REGULATION PROTEIN"/>
    <property type="match status" value="1"/>
</dbReference>
<dbReference type="CDD" id="cd04301">
    <property type="entry name" value="NAT_SF"/>
    <property type="match status" value="1"/>
</dbReference>
<feature type="domain" description="N-acetyltransferase" evidence="12">
    <location>
        <begin position="182"/>
        <end position="324"/>
    </location>
</feature>
<feature type="region of interest" description="Disordered" evidence="11">
    <location>
        <begin position="153"/>
        <end position="176"/>
    </location>
</feature>
<evidence type="ECO:0000259" key="12">
    <source>
        <dbReference type="PROSITE" id="PS51186"/>
    </source>
</evidence>
<evidence type="ECO:0000256" key="9">
    <source>
        <dbReference type="ARBA" id="ARBA00023125"/>
    </source>
</evidence>
<dbReference type="Pfam" id="PF01475">
    <property type="entry name" value="FUR"/>
    <property type="match status" value="1"/>
</dbReference>
<comment type="caution">
    <text evidence="13">The sequence shown here is derived from an EMBL/GenBank/DDBJ whole genome shotgun (WGS) entry which is preliminary data.</text>
</comment>
<evidence type="ECO:0000256" key="5">
    <source>
        <dbReference type="ARBA" id="ARBA00022491"/>
    </source>
</evidence>
<dbReference type="Gene3D" id="3.40.630.30">
    <property type="match status" value="1"/>
</dbReference>